<reference evidence="1 2" key="1">
    <citation type="submission" date="2016-03" db="EMBL/GenBank/DDBJ databases">
        <title>Choanephora cucurbitarum.</title>
        <authorList>
            <person name="Min B."/>
            <person name="Park H."/>
            <person name="Park J.-H."/>
            <person name="Shin H.-D."/>
            <person name="Choi I.-G."/>
        </authorList>
    </citation>
    <scope>NUCLEOTIDE SEQUENCE [LARGE SCALE GENOMIC DNA]</scope>
    <source>
        <strain evidence="1 2">KUS-F28377</strain>
    </source>
</reference>
<dbReference type="Proteomes" id="UP000093000">
    <property type="component" value="Unassembled WGS sequence"/>
</dbReference>
<dbReference type="STRING" id="101091.A0A1C7MYE3"/>
<protein>
    <submittedName>
        <fullName evidence="1">Uncharacterized protein</fullName>
    </submittedName>
</protein>
<evidence type="ECO:0000313" key="2">
    <source>
        <dbReference type="Proteomes" id="UP000093000"/>
    </source>
</evidence>
<dbReference type="AlphaFoldDB" id="A0A1C7MYE3"/>
<name>A0A1C7MYE3_9FUNG</name>
<comment type="caution">
    <text evidence="1">The sequence shown here is derived from an EMBL/GenBank/DDBJ whole genome shotgun (WGS) entry which is preliminary data.</text>
</comment>
<gene>
    <name evidence="1" type="ORF">A0J61_10526</name>
</gene>
<proteinExistence type="predicted"/>
<accession>A0A1C7MYE3</accession>
<dbReference type="EMBL" id="LUGH01001216">
    <property type="protein sequence ID" value="OBZ81426.1"/>
    <property type="molecule type" value="Genomic_DNA"/>
</dbReference>
<evidence type="ECO:0000313" key="1">
    <source>
        <dbReference type="EMBL" id="OBZ81426.1"/>
    </source>
</evidence>
<organism evidence="1 2">
    <name type="scientific">Choanephora cucurbitarum</name>
    <dbReference type="NCBI Taxonomy" id="101091"/>
    <lineage>
        <taxon>Eukaryota</taxon>
        <taxon>Fungi</taxon>
        <taxon>Fungi incertae sedis</taxon>
        <taxon>Mucoromycota</taxon>
        <taxon>Mucoromycotina</taxon>
        <taxon>Mucoromycetes</taxon>
        <taxon>Mucorales</taxon>
        <taxon>Mucorineae</taxon>
        <taxon>Choanephoraceae</taxon>
        <taxon>Choanephoroideae</taxon>
        <taxon>Choanephora</taxon>
    </lineage>
</organism>
<keyword evidence="2" id="KW-1185">Reference proteome</keyword>
<dbReference type="InParanoid" id="A0A1C7MYE3"/>
<dbReference type="OrthoDB" id="2271399at2759"/>
<sequence length="363" mass="41543">MFTPKRCEFDHLLEVHFRVVASLCKKDNSSVRARTYIHKTIGHKREFKVIDQILDILDEEKFLLQNIADTSLITESDIMGKIWIPLIKKVLFVRGNLVRTKVGETIPPHSQEEKMLQYDDAKNIKAFKVDIRFIFDLEGKEYDVGAGEVARETADKAKILHDKSKLLREGKDVLDGILKAVIVEGNAQKAVGHAIQIKGLCAQVISVYLTNTGLYVAIPVFKIYFPISLLHLNDFADGLKNMFRFVDFLCDNAKLYESAIMSRKRRISSIDFDYNMQQRKLPAHSLLGLIKPTYYSPVNNDRFCSVFDLPDTKESRDTPSPEPNVEEGFAFTSNTDENGWIMLDSGNWFHRETNITLNNSPYE</sequence>